<evidence type="ECO:0000313" key="3">
    <source>
        <dbReference type="Proteomes" id="UP000004382"/>
    </source>
</evidence>
<evidence type="ECO:0000313" key="2">
    <source>
        <dbReference type="EMBL" id="EHP94521.1"/>
    </source>
</evidence>
<dbReference type="EMBL" id="AGJK01000008">
    <property type="protein sequence ID" value="EHP94521.1"/>
    <property type="molecule type" value="Genomic_DNA"/>
</dbReference>
<organism evidence="2 3">
    <name type="scientific">Methylorubrum extorquens DSM 13060</name>
    <dbReference type="NCBI Taxonomy" id="882800"/>
    <lineage>
        <taxon>Bacteria</taxon>
        <taxon>Pseudomonadati</taxon>
        <taxon>Pseudomonadota</taxon>
        <taxon>Alphaproteobacteria</taxon>
        <taxon>Hyphomicrobiales</taxon>
        <taxon>Methylobacteriaceae</taxon>
        <taxon>Methylorubrum</taxon>
    </lineage>
</organism>
<evidence type="ECO:0000256" key="1">
    <source>
        <dbReference type="SAM" id="MobiDB-lite"/>
    </source>
</evidence>
<gene>
    <name evidence="2" type="ORF">MetexDRAFT_0602</name>
</gene>
<dbReference type="Proteomes" id="UP000004382">
    <property type="component" value="Unassembled WGS sequence"/>
</dbReference>
<sequence length="269" mass="29705">MRPGGVRGAAVPVGMPRRERLARSGATPSEVVGLPFPARGRGHPIRGEVAGLRAAAAPATGSCRPMPASQDIGTFVGLPFRNYRLFFRHLGEVPERRSFWCRFRLPCIRTTFVGLSFPTNRLILGHYFLSLSASPLRSGILYAAGAARLLGLLFRCESSNINGLRRGIPNGDRPVRHVSPDEPFPRKPWEAPARRKRNLMPEFGKRHGAGSTPCSWGSHSRPAFVDRQPARRLRLPGSWIPDSLRRVQQQVETAPVPRRPNLSTAAIHP</sequence>
<comment type="caution">
    <text evidence="2">The sequence shown here is derived from an EMBL/GenBank/DDBJ whole genome shotgun (WGS) entry which is preliminary data.</text>
</comment>
<name>H1KD90_METEX</name>
<accession>H1KD90</accession>
<protein>
    <submittedName>
        <fullName evidence="2">Uncharacterized protein</fullName>
    </submittedName>
</protein>
<dbReference type="AlphaFoldDB" id="H1KD90"/>
<proteinExistence type="predicted"/>
<feature type="region of interest" description="Disordered" evidence="1">
    <location>
        <begin position="250"/>
        <end position="269"/>
    </location>
</feature>
<reference evidence="2 3" key="1">
    <citation type="submission" date="2011-09" db="EMBL/GenBank/DDBJ databases">
        <title>The draft genome of Methylobacterium extorquens DSM 13060.</title>
        <authorList>
            <consortium name="US DOE Joint Genome Institute (JGI-PGF)"/>
            <person name="Lucas S."/>
            <person name="Han J."/>
            <person name="Lapidus A."/>
            <person name="Cheng J.-F."/>
            <person name="Goodwin L."/>
            <person name="Pitluck S."/>
            <person name="Peters L."/>
            <person name="Land M.L."/>
            <person name="Hauser L."/>
            <person name="Koskimaki J."/>
            <person name="Halonen O."/>
            <person name="Pirttila A."/>
            <person name="Frank C."/>
            <person name="Woyke T.J."/>
        </authorList>
    </citation>
    <scope>NUCLEOTIDE SEQUENCE [LARGE SCALE GENOMIC DNA]</scope>
    <source>
        <strain evidence="2 3">DSM 13060</strain>
    </source>
</reference>